<comment type="caution">
    <text evidence="1">The sequence shown here is derived from an EMBL/GenBank/DDBJ whole genome shotgun (WGS) entry which is preliminary data.</text>
</comment>
<evidence type="ECO:0000313" key="2">
    <source>
        <dbReference type="Proteomes" id="UP001177670"/>
    </source>
</evidence>
<gene>
    <name evidence="1" type="ORF">K0M31_020212</name>
</gene>
<sequence>MEALTELFRESRVLLDTGKVFTARFDQYCRPRRDDDVSESVERPAINYNGVLGAEALEASGAPSIAYINACLLCWETIRP</sequence>
<name>A0AA40G1R4_9HYME</name>
<evidence type="ECO:0000313" key="1">
    <source>
        <dbReference type="EMBL" id="KAK1129082.1"/>
    </source>
</evidence>
<accession>A0AA40G1R4</accession>
<dbReference type="Proteomes" id="UP001177670">
    <property type="component" value="Unassembled WGS sequence"/>
</dbReference>
<proteinExistence type="predicted"/>
<dbReference type="EMBL" id="JAHYIQ010000009">
    <property type="protein sequence ID" value="KAK1129082.1"/>
    <property type="molecule type" value="Genomic_DNA"/>
</dbReference>
<dbReference type="AlphaFoldDB" id="A0AA40G1R4"/>
<reference evidence="1" key="1">
    <citation type="submission" date="2021-10" db="EMBL/GenBank/DDBJ databases">
        <title>Melipona bicolor Genome sequencing and assembly.</title>
        <authorList>
            <person name="Araujo N.S."/>
            <person name="Arias M.C."/>
        </authorList>
    </citation>
    <scope>NUCLEOTIDE SEQUENCE</scope>
    <source>
        <strain evidence="1">USP_2M_L1-L4_2017</strain>
        <tissue evidence="1">Whole body</tissue>
    </source>
</reference>
<protein>
    <submittedName>
        <fullName evidence="1">Uncharacterized protein</fullName>
    </submittedName>
</protein>
<feature type="non-terminal residue" evidence="1">
    <location>
        <position position="1"/>
    </location>
</feature>
<organism evidence="1 2">
    <name type="scientific">Melipona bicolor</name>
    <dbReference type="NCBI Taxonomy" id="60889"/>
    <lineage>
        <taxon>Eukaryota</taxon>
        <taxon>Metazoa</taxon>
        <taxon>Ecdysozoa</taxon>
        <taxon>Arthropoda</taxon>
        <taxon>Hexapoda</taxon>
        <taxon>Insecta</taxon>
        <taxon>Pterygota</taxon>
        <taxon>Neoptera</taxon>
        <taxon>Endopterygota</taxon>
        <taxon>Hymenoptera</taxon>
        <taxon>Apocrita</taxon>
        <taxon>Aculeata</taxon>
        <taxon>Apoidea</taxon>
        <taxon>Anthophila</taxon>
        <taxon>Apidae</taxon>
        <taxon>Melipona</taxon>
    </lineage>
</organism>
<keyword evidence="2" id="KW-1185">Reference proteome</keyword>